<dbReference type="InterPro" id="IPR052336">
    <property type="entry name" value="MlaD_Phospholipid_Transporter"/>
</dbReference>
<keyword evidence="1" id="KW-0472">Membrane</keyword>
<sequence length="332" mass="36853">MKNRKFYKTRVGIFIVLGTLLLVAALYFIGNRQHIFSQNIQLYAVFQNVNGLQLGNNVRYSGINVGTVSSIDMINTSEIVVQMMIEAKTAAFISKDAIASIGSDGLVGSMVVNITPGKDNLKVVVSRDTIISYSKIGTDDMLSTLNVTNENAALLTSDLLKITNKILEGEGALGALVSDSILSKDIKETLKYLKQTTYGTNKAVKNFNTLISKIDLEESPAGILLTDSIAGNQIKNVFSQLETSSNSIAEVTKMLDEMVADMKNNENTLNYIIKDESLPKNIDTTMVHLKMASKKLNANLEAMKSNFLFRRYFRKQARQERRIDKIKEKDEN</sequence>
<evidence type="ECO:0000259" key="2">
    <source>
        <dbReference type="Pfam" id="PF02470"/>
    </source>
</evidence>
<feature type="domain" description="Mce/MlaD" evidence="2">
    <location>
        <begin position="39"/>
        <end position="117"/>
    </location>
</feature>
<evidence type="ECO:0000313" key="3">
    <source>
        <dbReference type="EMBL" id="NER16850.1"/>
    </source>
</evidence>
<keyword evidence="4" id="KW-1185">Reference proteome</keyword>
<dbReference type="Proteomes" id="UP000474296">
    <property type="component" value="Unassembled WGS sequence"/>
</dbReference>
<protein>
    <submittedName>
        <fullName evidence="3">MCE family protein</fullName>
    </submittedName>
</protein>
<dbReference type="RefSeq" id="WP_164030412.1">
    <property type="nucleotide sequence ID" value="NZ_JAABOQ010000002.1"/>
</dbReference>
<dbReference type="PANTHER" id="PTHR33371:SF4">
    <property type="entry name" value="INTERMEMBRANE PHOSPHOLIPID TRANSPORT SYSTEM BINDING PROTEIN MLAD"/>
    <property type="match status" value="1"/>
</dbReference>
<accession>A0A6M0CSM3</accession>
<reference evidence="3 4" key="1">
    <citation type="submission" date="2020-01" db="EMBL/GenBank/DDBJ databases">
        <title>Spongiivirga citrea KCTC 32990T.</title>
        <authorList>
            <person name="Wang G."/>
        </authorList>
    </citation>
    <scope>NUCLEOTIDE SEQUENCE [LARGE SCALE GENOMIC DNA]</scope>
    <source>
        <strain evidence="3 4">KCTC 32990</strain>
    </source>
</reference>
<name>A0A6M0CSM3_9FLAO</name>
<feature type="transmembrane region" description="Helical" evidence="1">
    <location>
        <begin position="12"/>
        <end position="30"/>
    </location>
</feature>
<evidence type="ECO:0000256" key="1">
    <source>
        <dbReference type="SAM" id="Phobius"/>
    </source>
</evidence>
<comment type="caution">
    <text evidence="3">The sequence shown here is derived from an EMBL/GenBank/DDBJ whole genome shotgun (WGS) entry which is preliminary data.</text>
</comment>
<dbReference type="InterPro" id="IPR003399">
    <property type="entry name" value="Mce/MlaD"/>
</dbReference>
<gene>
    <name evidence="3" type="ORF">GWK10_06490</name>
</gene>
<dbReference type="PANTHER" id="PTHR33371">
    <property type="entry name" value="INTERMEMBRANE PHOSPHOLIPID TRANSPORT SYSTEM BINDING PROTEIN MLAD-RELATED"/>
    <property type="match status" value="1"/>
</dbReference>
<proteinExistence type="predicted"/>
<dbReference type="EMBL" id="JAABOQ010000002">
    <property type="protein sequence ID" value="NER16850.1"/>
    <property type="molecule type" value="Genomic_DNA"/>
</dbReference>
<keyword evidence="1" id="KW-1133">Transmembrane helix</keyword>
<dbReference type="AlphaFoldDB" id="A0A6M0CSM3"/>
<organism evidence="3 4">
    <name type="scientific">Spongiivirga citrea</name>
    <dbReference type="NCBI Taxonomy" id="1481457"/>
    <lineage>
        <taxon>Bacteria</taxon>
        <taxon>Pseudomonadati</taxon>
        <taxon>Bacteroidota</taxon>
        <taxon>Flavobacteriia</taxon>
        <taxon>Flavobacteriales</taxon>
        <taxon>Flavobacteriaceae</taxon>
        <taxon>Spongiivirga</taxon>
    </lineage>
</organism>
<keyword evidence="1" id="KW-0812">Transmembrane</keyword>
<evidence type="ECO:0000313" key="4">
    <source>
        <dbReference type="Proteomes" id="UP000474296"/>
    </source>
</evidence>
<dbReference type="Pfam" id="PF02470">
    <property type="entry name" value="MlaD"/>
    <property type="match status" value="1"/>
</dbReference>